<dbReference type="Gene3D" id="3.60.21.10">
    <property type="match status" value="1"/>
</dbReference>
<dbReference type="Proteomes" id="UP000464657">
    <property type="component" value="Chromosome"/>
</dbReference>
<dbReference type="RefSeq" id="WP_160131189.1">
    <property type="nucleotide sequence ID" value="NZ_CP019288.1"/>
</dbReference>
<dbReference type="InterPro" id="IPR027417">
    <property type="entry name" value="P-loop_NTPase"/>
</dbReference>
<protein>
    <submittedName>
        <fullName evidence="2">3',5'-cyclic adenosine monophosphate phosphodiesterase CpdA</fullName>
        <ecNumber evidence="2">3.1.4.53</ecNumber>
    </submittedName>
</protein>
<dbReference type="SUPFAM" id="SSF52540">
    <property type="entry name" value="P-loop containing nucleoside triphosphate hydrolases"/>
    <property type="match status" value="1"/>
</dbReference>
<evidence type="ECO:0000259" key="1">
    <source>
        <dbReference type="Pfam" id="PF00149"/>
    </source>
</evidence>
<dbReference type="EMBL" id="CP019288">
    <property type="protein sequence ID" value="QHI38651.1"/>
    <property type="molecule type" value="Genomic_DNA"/>
</dbReference>
<keyword evidence="3" id="KW-1185">Reference proteome</keyword>
<dbReference type="Pfam" id="PF00149">
    <property type="entry name" value="Metallophos"/>
    <property type="match status" value="1"/>
</dbReference>
<dbReference type="AlphaFoldDB" id="A0A7L4ZQ49"/>
<dbReference type="EC" id="3.1.4.53" evidence="2"/>
<sequence length="754" mass="88866">MRIVHLSDIHYSRDRLDEFKDYYFKALLEDLMSIHKERSIDLILITGDLIDKGGVSFEEENYYKVFQDEFLNPISKALSLSNEQIILIPGNHDVNEELIEKYHEMGLIVGLTSSDNVNEYISIHKDSKEIQIKRIVNYMNFTREFYSNKNAGYISQFETCLIYEKENVKVGFACLNSAWRCSSVIEEKQIWLGTNQILSANTFLDKENCNFKIALLHHPISIFKNREEKEILSFLKRFEFQAVLGGHLHESDSYVNTSRDGELLISNAKSGFNNPREKIESYQSGYSIIDYNFQTLINTVVHRKYFHNRIAFDKDLSFAKEGKFERKFSFKSKTNDTNTKEIVTQNDANKTSAKTNPFHISLDVLNNKKDFYLSNLFIRQDTVYNDFEKKLSSRGIVIIEGPQLSGKTEFIRNYFSKNDNYQFIDTIPEKIFITKKRKHPYTDVLDLYTEWGRAILDKATKQFNIDTTANPGIWELISEKEEFKKKIIANRDFSKYENDLECLFRVLNNALEETVNFQNRTEKLIMSAHLDNFESYADPRTFDSLIEDLGKLNLREVKDGILKKMGLVISTRYFPSNQLKNIVLKMNNFSLEDIKNFYYSVFEDNEKNSKEIIDLIYHYTNGHVWFVKRFFILFLTLVKENPKKSILELTNSIFNNPKYWIMDSFNGYTKHSEFIRVIEDIYNNHTNHQDDFYNCINEKNPNNERLSTYKNNSIVIETGILNRKKKGFREVIINGYCNRIFSDFYLDYLIDNLY</sequence>
<dbReference type="InterPro" id="IPR029052">
    <property type="entry name" value="Metallo-depent_PP-like"/>
</dbReference>
<name>A0A7L4ZQ49_9FLAO</name>
<dbReference type="InterPro" id="IPR050535">
    <property type="entry name" value="DNA_Repair-Maintenance_Comp"/>
</dbReference>
<accession>A0A7L4ZQ49</accession>
<organism evidence="2 3">
    <name type="scientific">Kordia antarctica</name>
    <dbReference type="NCBI Taxonomy" id="1218801"/>
    <lineage>
        <taxon>Bacteria</taxon>
        <taxon>Pseudomonadati</taxon>
        <taxon>Bacteroidota</taxon>
        <taxon>Flavobacteriia</taxon>
        <taxon>Flavobacteriales</taxon>
        <taxon>Flavobacteriaceae</taxon>
        <taxon>Kordia</taxon>
    </lineage>
</organism>
<keyword evidence="2" id="KW-0378">Hydrolase</keyword>
<gene>
    <name evidence="2" type="primary">cpdA_3</name>
    <name evidence="2" type="ORF">IMCC3317_40450</name>
</gene>
<proteinExistence type="predicted"/>
<dbReference type="OrthoDB" id="651281at2"/>
<dbReference type="PANTHER" id="PTHR30337">
    <property type="entry name" value="COMPONENT OF ATP-DEPENDENT DSDNA EXONUCLEASE"/>
    <property type="match status" value="1"/>
</dbReference>
<dbReference type="KEGG" id="kan:IMCC3317_40450"/>
<evidence type="ECO:0000313" key="3">
    <source>
        <dbReference type="Proteomes" id="UP000464657"/>
    </source>
</evidence>
<dbReference type="InterPro" id="IPR004843">
    <property type="entry name" value="Calcineurin-like_PHP"/>
</dbReference>
<dbReference type="SUPFAM" id="SSF56300">
    <property type="entry name" value="Metallo-dependent phosphatases"/>
    <property type="match status" value="1"/>
</dbReference>
<reference evidence="2 3" key="1">
    <citation type="journal article" date="2013" name="Int. J. Syst. Evol. Microbiol.">
        <title>Kordia antarctica sp. nov., isolated from Antarctic seawater.</title>
        <authorList>
            <person name="Baek K."/>
            <person name="Choi A."/>
            <person name="Kang I."/>
            <person name="Lee K."/>
            <person name="Cho J.C."/>
        </authorList>
    </citation>
    <scope>NUCLEOTIDE SEQUENCE [LARGE SCALE GENOMIC DNA]</scope>
    <source>
        <strain evidence="2 3">IMCC3317</strain>
    </source>
</reference>
<evidence type="ECO:0000313" key="2">
    <source>
        <dbReference type="EMBL" id="QHI38651.1"/>
    </source>
</evidence>
<dbReference type="GO" id="GO:0004115">
    <property type="term" value="F:3',5'-cyclic-AMP phosphodiesterase activity"/>
    <property type="evidence" value="ECO:0007669"/>
    <property type="project" value="UniProtKB-EC"/>
</dbReference>
<feature type="domain" description="Calcineurin-like phosphoesterase" evidence="1">
    <location>
        <begin position="1"/>
        <end position="250"/>
    </location>
</feature>